<keyword evidence="6" id="KW-0479">Metal-binding</keyword>
<gene>
    <name evidence="12" type="ORF">D3868_21275</name>
    <name evidence="11" type="ORF">SIM66_08950</name>
</gene>
<organism evidence="12 13">
    <name type="scientific">Azospirillum brasilense</name>
    <dbReference type="NCBI Taxonomy" id="192"/>
    <lineage>
        <taxon>Bacteria</taxon>
        <taxon>Pseudomonadati</taxon>
        <taxon>Pseudomonadota</taxon>
        <taxon>Alphaproteobacteria</taxon>
        <taxon>Rhodospirillales</taxon>
        <taxon>Azospirillaceae</taxon>
        <taxon>Azospirillum</taxon>
    </lineage>
</organism>
<dbReference type="Proteomes" id="UP000298774">
    <property type="component" value="Plasmid p1"/>
</dbReference>
<keyword evidence="12" id="KW-0614">Plasmid</keyword>
<dbReference type="InterPro" id="IPR001155">
    <property type="entry name" value="OxRdtase_FMN_N"/>
</dbReference>
<reference evidence="12 13" key="1">
    <citation type="submission" date="2018-09" db="EMBL/GenBank/DDBJ databases">
        <title>Whole genome based analysis of evolution and adaptive divergence in Indian and Brazilian strains of Azospirillum brasilense.</title>
        <authorList>
            <person name="Singh C."/>
            <person name="Tripathi A.K."/>
        </authorList>
    </citation>
    <scope>NUCLEOTIDE SEQUENCE [LARGE SCALE GENOMIC DNA]</scope>
    <source>
        <strain evidence="12 13">MTCC4038</strain>
        <plasmid evidence="12 13">p1</plasmid>
    </source>
</reference>
<dbReference type="SUPFAM" id="SSF51905">
    <property type="entry name" value="FAD/NAD(P)-binding domain"/>
    <property type="match status" value="1"/>
</dbReference>
<dbReference type="EMBL" id="JAWXYC010000003">
    <property type="protein sequence ID" value="MDX5951320.1"/>
    <property type="molecule type" value="Genomic_DNA"/>
</dbReference>
<keyword evidence="7" id="KW-0560">Oxidoreductase</keyword>
<evidence type="ECO:0000256" key="3">
    <source>
        <dbReference type="ARBA" id="ARBA00011048"/>
    </source>
</evidence>
<dbReference type="RefSeq" id="WP_035676506.1">
    <property type="nucleotide sequence ID" value="NZ_CP012915.1"/>
</dbReference>
<dbReference type="Pfam" id="PF00724">
    <property type="entry name" value="Oxidored_FMN"/>
    <property type="match status" value="1"/>
</dbReference>
<sequence>MLDQANATTMQDPLLETLTIKKTVFRNRIMSTSHACGLEEGGMPTEAYRAYHVEKARGGIALSMFGGSSNVDRDSPNIFRQLNVGSDEIIPHLQRFSEAMHAEGAALMCQITHLGRRADPYAQDWLPAIGPSAMRETLHRAIPREMDDYDIERVIKAYAAAARRCWEGGLDGIETLAAGHMIGQFLSPKTNLRTDRFGGSLENRIRFGLMVHEAIRKAVGDDFLVGMRFVVDEGIDGALKAEDCIAAAEILKREGAVDFFNAIYGSMDTARALAEENMPGMGTRIAPWVTAVGAFRREIGLPVFHAARISDIATARYAVGEGLVDMAGMTRAQIADPYLVTKLARGEEHLIRPCVGATHCQSPYRPRCLHNAATGRELALPHVIRPTTGPRRRAVVVGAGPAGLEAARVLAERGHDVSVYEAGAEAGGQVRIAAEGKWRRDIIGLVDWRVAELERLGVTVSYNAYMEAADVLALEPDLVIVATGGLPQTEFGEGADLVVPSWDIIGRQVPPAAEVLIFDGTGRHPAPLAAERAHTSGSKITYVSIDGFLAQELTYAERTRWKQEFIRMGITPKLEHRLVKVSRAGNRFTATVLDELTHNLHEIQADQVIVEMGTVPMDDLFEGLRVHAGNRGVTDIPALLENKLQPMRNEGFELHRIGDAAGSRNVHAAVLDALRLAHVC</sequence>
<evidence type="ECO:0000256" key="1">
    <source>
        <dbReference type="ARBA" id="ARBA00001917"/>
    </source>
</evidence>
<keyword evidence="14" id="KW-1185">Reference proteome</keyword>
<dbReference type="KEGG" id="abf:AMK58_16140"/>
<keyword evidence="4" id="KW-0285">Flavoprotein</keyword>
<evidence type="ECO:0000256" key="5">
    <source>
        <dbReference type="ARBA" id="ARBA00022643"/>
    </source>
</evidence>
<feature type="domain" description="NADH:flavin oxidoreductase/NADH oxidase N-terminal" evidence="10">
    <location>
        <begin position="14"/>
        <end position="346"/>
    </location>
</feature>
<dbReference type="PANTHER" id="PTHR42917">
    <property type="entry name" value="2,4-DIENOYL-COA REDUCTASE"/>
    <property type="match status" value="1"/>
</dbReference>
<evidence type="ECO:0000259" key="10">
    <source>
        <dbReference type="Pfam" id="PF00724"/>
    </source>
</evidence>
<dbReference type="Proteomes" id="UP001277471">
    <property type="component" value="Unassembled WGS sequence"/>
</dbReference>
<dbReference type="GO" id="GO:0010181">
    <property type="term" value="F:FMN binding"/>
    <property type="evidence" value="ECO:0007669"/>
    <property type="project" value="InterPro"/>
</dbReference>
<dbReference type="EMBL" id="CP032340">
    <property type="protein sequence ID" value="QCO11508.1"/>
    <property type="molecule type" value="Genomic_DNA"/>
</dbReference>
<keyword evidence="8" id="KW-0408">Iron</keyword>
<dbReference type="GeneID" id="56453100"/>
<dbReference type="Gene3D" id="3.50.50.60">
    <property type="entry name" value="FAD/NAD(P)-binding domain"/>
    <property type="match status" value="1"/>
</dbReference>
<dbReference type="SUPFAM" id="SSF51395">
    <property type="entry name" value="FMN-linked oxidoreductases"/>
    <property type="match status" value="1"/>
</dbReference>
<reference evidence="11 14" key="2">
    <citation type="submission" date="2023-11" db="EMBL/GenBank/DDBJ databases">
        <title>MicrobeMod: A computational toolkit for identifying prokaryotic methylation and restriction-modification with nanopore sequencing.</title>
        <authorList>
            <person name="Crits-Christoph A."/>
            <person name="Kang S.C."/>
            <person name="Lee H."/>
            <person name="Ostrov N."/>
        </authorList>
    </citation>
    <scope>NUCLEOTIDE SEQUENCE [LARGE SCALE GENOMIC DNA]</scope>
    <source>
        <strain evidence="11 14">ATCC 29145</strain>
    </source>
</reference>
<dbReference type="Pfam" id="PF13450">
    <property type="entry name" value="NAD_binding_8"/>
    <property type="match status" value="1"/>
</dbReference>
<dbReference type="GO" id="GO:0008670">
    <property type="term" value="F:2,4-dienoyl-CoA reductase (NADPH) activity"/>
    <property type="evidence" value="ECO:0007669"/>
    <property type="project" value="TreeGrafter"/>
</dbReference>
<dbReference type="Gene3D" id="3.20.20.70">
    <property type="entry name" value="Aldolase class I"/>
    <property type="match status" value="1"/>
</dbReference>
<dbReference type="GO" id="GO:0033543">
    <property type="term" value="P:fatty acid beta-oxidation, unsaturated, even number, reductase/isomerase pathway"/>
    <property type="evidence" value="ECO:0007669"/>
    <property type="project" value="TreeGrafter"/>
</dbReference>
<evidence type="ECO:0000256" key="6">
    <source>
        <dbReference type="ARBA" id="ARBA00022723"/>
    </source>
</evidence>
<evidence type="ECO:0000313" key="12">
    <source>
        <dbReference type="EMBL" id="QCO11508.1"/>
    </source>
</evidence>
<dbReference type="GO" id="GO:0051536">
    <property type="term" value="F:iron-sulfur cluster binding"/>
    <property type="evidence" value="ECO:0007669"/>
    <property type="project" value="UniProtKB-KW"/>
</dbReference>
<comment type="cofactor">
    <cofactor evidence="1">
        <name>FMN</name>
        <dbReference type="ChEBI" id="CHEBI:58210"/>
    </cofactor>
</comment>
<dbReference type="AlphaFoldDB" id="A0A0P0F1J1"/>
<dbReference type="GO" id="GO:0046872">
    <property type="term" value="F:metal ion binding"/>
    <property type="evidence" value="ECO:0007669"/>
    <property type="project" value="UniProtKB-KW"/>
</dbReference>
<name>A0A0P0F1J1_AZOBR</name>
<evidence type="ECO:0000313" key="13">
    <source>
        <dbReference type="Proteomes" id="UP000298774"/>
    </source>
</evidence>
<evidence type="ECO:0000256" key="8">
    <source>
        <dbReference type="ARBA" id="ARBA00023004"/>
    </source>
</evidence>
<evidence type="ECO:0000256" key="2">
    <source>
        <dbReference type="ARBA" id="ARBA00001966"/>
    </source>
</evidence>
<accession>A0A0P0F1J1</accession>
<evidence type="ECO:0000256" key="7">
    <source>
        <dbReference type="ARBA" id="ARBA00023002"/>
    </source>
</evidence>
<comment type="cofactor">
    <cofactor evidence="2">
        <name>[4Fe-4S] cluster</name>
        <dbReference type="ChEBI" id="CHEBI:49883"/>
    </cofactor>
</comment>
<evidence type="ECO:0000313" key="14">
    <source>
        <dbReference type="Proteomes" id="UP001277471"/>
    </source>
</evidence>
<keyword evidence="5" id="KW-0288">FMN</keyword>
<geneLocation type="plasmid" evidence="12 13">
    <name>p1</name>
</geneLocation>
<dbReference type="PRINTS" id="PR00411">
    <property type="entry name" value="PNDRDTASEI"/>
</dbReference>
<dbReference type="InterPro" id="IPR051793">
    <property type="entry name" value="NADH:flavin_oxidoreductase"/>
</dbReference>
<dbReference type="PANTHER" id="PTHR42917:SF2">
    <property type="entry name" value="2,4-DIENOYL-COA REDUCTASE [(2E)-ENOYL-COA-PRODUCING]"/>
    <property type="match status" value="1"/>
</dbReference>
<proteinExistence type="inferred from homology"/>
<dbReference type="InterPro" id="IPR036188">
    <property type="entry name" value="FAD/NAD-bd_sf"/>
</dbReference>
<evidence type="ECO:0000256" key="4">
    <source>
        <dbReference type="ARBA" id="ARBA00022630"/>
    </source>
</evidence>
<dbReference type="InterPro" id="IPR013785">
    <property type="entry name" value="Aldolase_TIM"/>
</dbReference>
<evidence type="ECO:0000256" key="9">
    <source>
        <dbReference type="ARBA" id="ARBA00023014"/>
    </source>
</evidence>
<dbReference type="Gene3D" id="3.40.50.720">
    <property type="entry name" value="NAD(P)-binding Rossmann-like Domain"/>
    <property type="match status" value="1"/>
</dbReference>
<dbReference type="PRINTS" id="PR00368">
    <property type="entry name" value="FADPNR"/>
</dbReference>
<dbReference type="CDD" id="cd04734">
    <property type="entry name" value="OYE_like_3_FMN"/>
    <property type="match status" value="1"/>
</dbReference>
<protein>
    <submittedName>
        <fullName evidence="12">FAD-binding protein</fullName>
    </submittedName>
    <submittedName>
        <fullName evidence="11">FAD-dependent oxidoreductase</fullName>
    </submittedName>
</protein>
<evidence type="ECO:0000313" key="11">
    <source>
        <dbReference type="EMBL" id="MDX5951320.1"/>
    </source>
</evidence>
<keyword evidence="9" id="KW-0411">Iron-sulfur</keyword>
<comment type="similarity">
    <text evidence="3">In the N-terminal section; belongs to the NADH:flavin oxidoreductase/NADH oxidase family.</text>
</comment>